<sequence>MVGRGKTLGSAKKATPQSRLAGLLLSVGRISKFLKAGKYTERVGAGYPVNLAAVLEYLAAEVLELDVEGVGSESTTSNSRYATIIGDGLAVCWQKEIEIQRRKEEMLEKNVQSVPCIERALKK</sequence>
<keyword evidence="1" id="KW-0158">Chromosome</keyword>
<reference evidence="3" key="1">
    <citation type="journal article" date="2019" name="Gigascience">
        <title>De novo genome assembly of the endangered Acer yangbiense, a plant species with extremely small populations endemic to Yunnan Province, China.</title>
        <authorList>
            <person name="Yang J."/>
            <person name="Wariss H.M."/>
            <person name="Tao L."/>
            <person name="Zhang R."/>
            <person name="Yun Q."/>
            <person name="Hollingsworth P."/>
            <person name="Dao Z."/>
            <person name="Luo G."/>
            <person name="Guo H."/>
            <person name="Ma Y."/>
            <person name="Sun W."/>
        </authorList>
    </citation>
    <scope>NUCLEOTIDE SEQUENCE [LARGE SCALE GENOMIC DNA]</scope>
    <source>
        <strain evidence="3">cv. Malutang</strain>
    </source>
</reference>
<evidence type="ECO:0000313" key="3">
    <source>
        <dbReference type="Proteomes" id="UP000323000"/>
    </source>
</evidence>
<dbReference type="Gene3D" id="1.10.20.10">
    <property type="entry name" value="Histone, subunit A"/>
    <property type="match status" value="1"/>
</dbReference>
<comment type="subcellular location">
    <subcellularLocation>
        <location evidence="1">Nucleus</location>
    </subcellularLocation>
</comment>
<organism evidence="2 3">
    <name type="scientific">Acer yangbiense</name>
    <dbReference type="NCBI Taxonomy" id="1000413"/>
    <lineage>
        <taxon>Eukaryota</taxon>
        <taxon>Viridiplantae</taxon>
        <taxon>Streptophyta</taxon>
        <taxon>Embryophyta</taxon>
        <taxon>Tracheophyta</taxon>
        <taxon>Spermatophyta</taxon>
        <taxon>Magnoliopsida</taxon>
        <taxon>eudicotyledons</taxon>
        <taxon>Gunneridae</taxon>
        <taxon>Pentapetalae</taxon>
        <taxon>rosids</taxon>
        <taxon>malvids</taxon>
        <taxon>Sapindales</taxon>
        <taxon>Sapindaceae</taxon>
        <taxon>Hippocastanoideae</taxon>
        <taxon>Acereae</taxon>
        <taxon>Acer</taxon>
    </lineage>
</organism>
<dbReference type="PANTHER" id="PTHR23430">
    <property type="entry name" value="HISTONE H2A"/>
    <property type="match status" value="1"/>
</dbReference>
<evidence type="ECO:0000256" key="1">
    <source>
        <dbReference type="RuleBase" id="RU003767"/>
    </source>
</evidence>
<dbReference type="SMART" id="SM00414">
    <property type="entry name" value="H2A"/>
    <property type="match status" value="1"/>
</dbReference>
<evidence type="ECO:0000313" key="2">
    <source>
        <dbReference type="EMBL" id="TXG66676.1"/>
    </source>
</evidence>
<dbReference type="EMBL" id="VAHF01000003">
    <property type="protein sequence ID" value="TXG66676.1"/>
    <property type="molecule type" value="Genomic_DNA"/>
</dbReference>
<dbReference type="GO" id="GO:0046982">
    <property type="term" value="F:protein heterodimerization activity"/>
    <property type="evidence" value="ECO:0007669"/>
    <property type="project" value="InterPro"/>
</dbReference>
<dbReference type="PRINTS" id="PR00620">
    <property type="entry name" value="HISTONEH2A"/>
</dbReference>
<dbReference type="GO" id="GO:0003677">
    <property type="term" value="F:DNA binding"/>
    <property type="evidence" value="ECO:0007669"/>
    <property type="project" value="UniProtKB-KW"/>
</dbReference>
<dbReference type="InterPro" id="IPR002119">
    <property type="entry name" value="Histone_H2A"/>
</dbReference>
<proteinExistence type="inferred from homology"/>
<keyword evidence="3" id="KW-1185">Reference proteome</keyword>
<gene>
    <name evidence="2" type="ORF">EZV62_007951</name>
</gene>
<comment type="similarity">
    <text evidence="1">Belongs to the histone H2A family.</text>
</comment>
<protein>
    <recommendedName>
        <fullName evidence="1">Histone H2A</fullName>
    </recommendedName>
</protein>
<comment type="subunit">
    <text evidence="1">The nucleosome is a histone octamer containing two molecules each of H2A, H2B, H3 and H4 assembled in one H3-H4 heterotetramer and two H2A-H2B heterodimers. The octamer wraps approximately 147 bp of DNA.</text>
</comment>
<dbReference type="GO" id="GO:0030527">
    <property type="term" value="F:structural constituent of chromatin"/>
    <property type="evidence" value="ECO:0007669"/>
    <property type="project" value="InterPro"/>
</dbReference>
<name>A0A5C7IE51_9ROSI</name>
<keyword evidence="1" id="KW-0539">Nucleus</keyword>
<dbReference type="Proteomes" id="UP000323000">
    <property type="component" value="Chromosome 3"/>
</dbReference>
<dbReference type="OrthoDB" id="1735304at2759"/>
<dbReference type="SUPFAM" id="SSF47113">
    <property type="entry name" value="Histone-fold"/>
    <property type="match status" value="1"/>
</dbReference>
<dbReference type="GO" id="GO:0000786">
    <property type="term" value="C:nucleosome"/>
    <property type="evidence" value="ECO:0007669"/>
    <property type="project" value="UniProtKB-KW"/>
</dbReference>
<accession>A0A5C7IE51</accession>
<dbReference type="AlphaFoldDB" id="A0A5C7IE51"/>
<comment type="caution">
    <text evidence="2">The sequence shown here is derived from an EMBL/GenBank/DDBJ whole genome shotgun (WGS) entry which is preliminary data.</text>
</comment>
<keyword evidence="1" id="KW-0238">DNA-binding</keyword>
<dbReference type="GO" id="GO:0005634">
    <property type="term" value="C:nucleus"/>
    <property type="evidence" value="ECO:0007669"/>
    <property type="project" value="UniProtKB-SubCell"/>
</dbReference>
<dbReference type="InterPro" id="IPR009072">
    <property type="entry name" value="Histone-fold"/>
</dbReference>
<keyword evidence="1" id="KW-0544">Nucleosome core</keyword>